<dbReference type="Proteomes" id="UP000523007">
    <property type="component" value="Unassembled WGS sequence"/>
</dbReference>
<dbReference type="GO" id="GO:0046983">
    <property type="term" value="F:protein dimerization activity"/>
    <property type="evidence" value="ECO:0007669"/>
    <property type="project" value="InterPro"/>
</dbReference>
<feature type="transmembrane region" description="Helical" evidence="10">
    <location>
        <begin position="79"/>
        <end position="100"/>
    </location>
</feature>
<dbReference type="CDD" id="cd16917">
    <property type="entry name" value="HATPase_UhpB-NarQ-NarX-like"/>
    <property type="match status" value="1"/>
</dbReference>
<dbReference type="GO" id="GO:0005524">
    <property type="term" value="F:ATP binding"/>
    <property type="evidence" value="ECO:0007669"/>
    <property type="project" value="UniProtKB-KW"/>
</dbReference>
<keyword evidence="10" id="KW-0812">Transmembrane</keyword>
<keyword evidence="7" id="KW-0067">ATP-binding</keyword>
<keyword evidence="6 12" id="KW-0418">Kinase</keyword>
<dbReference type="InterPro" id="IPR050482">
    <property type="entry name" value="Sensor_HK_TwoCompSys"/>
</dbReference>
<feature type="transmembrane region" description="Helical" evidence="10">
    <location>
        <begin position="46"/>
        <end position="67"/>
    </location>
</feature>
<feature type="transmembrane region" description="Helical" evidence="10">
    <location>
        <begin position="112"/>
        <end position="130"/>
    </location>
</feature>
<keyword evidence="4" id="KW-0808">Transferase</keyword>
<dbReference type="Gene3D" id="1.20.5.1930">
    <property type="match status" value="1"/>
</dbReference>
<gene>
    <name evidence="12" type="ORF">F4561_005940</name>
</gene>
<evidence type="ECO:0000256" key="8">
    <source>
        <dbReference type="ARBA" id="ARBA00023012"/>
    </source>
</evidence>
<comment type="catalytic activity">
    <reaction evidence="1">
        <text>ATP + protein L-histidine = ADP + protein N-phospho-L-histidine.</text>
        <dbReference type="EC" id="2.7.13.3"/>
    </reaction>
</comment>
<dbReference type="PANTHER" id="PTHR24421:SF10">
    <property type="entry name" value="NITRATE_NITRITE SENSOR PROTEIN NARQ"/>
    <property type="match status" value="1"/>
</dbReference>
<dbReference type="Gene3D" id="3.30.565.10">
    <property type="entry name" value="Histidine kinase-like ATPase, C-terminal domain"/>
    <property type="match status" value="1"/>
</dbReference>
<evidence type="ECO:0000256" key="10">
    <source>
        <dbReference type="SAM" id="Phobius"/>
    </source>
</evidence>
<comment type="caution">
    <text evidence="12">The sequence shown here is derived from an EMBL/GenBank/DDBJ whole genome shotgun (WGS) entry which is preliminary data.</text>
</comment>
<dbReference type="PROSITE" id="PS50109">
    <property type="entry name" value="HIS_KIN"/>
    <property type="match status" value="1"/>
</dbReference>
<evidence type="ECO:0000313" key="12">
    <source>
        <dbReference type="EMBL" id="MBB4935046.1"/>
    </source>
</evidence>
<keyword evidence="5" id="KW-0547">Nucleotide-binding</keyword>
<keyword evidence="8" id="KW-0902">Two-component regulatory system</keyword>
<dbReference type="AlphaFoldDB" id="A0A7W7RN62"/>
<evidence type="ECO:0000256" key="5">
    <source>
        <dbReference type="ARBA" id="ARBA00022741"/>
    </source>
</evidence>
<keyword evidence="10" id="KW-1133">Transmembrane helix</keyword>
<name>A0A7W7RN62_9ACTN</name>
<keyword evidence="3" id="KW-0597">Phosphoprotein</keyword>
<proteinExistence type="predicted"/>
<dbReference type="SUPFAM" id="SSF55874">
    <property type="entry name" value="ATPase domain of HSP90 chaperone/DNA topoisomerase II/histidine kinase"/>
    <property type="match status" value="1"/>
</dbReference>
<dbReference type="PANTHER" id="PTHR24421">
    <property type="entry name" value="NITRATE/NITRITE SENSOR PROTEIN NARX-RELATED"/>
    <property type="match status" value="1"/>
</dbReference>
<keyword evidence="13" id="KW-1185">Reference proteome</keyword>
<evidence type="ECO:0000256" key="4">
    <source>
        <dbReference type="ARBA" id="ARBA00022679"/>
    </source>
</evidence>
<dbReference type="Pfam" id="PF07730">
    <property type="entry name" value="HisKA_3"/>
    <property type="match status" value="1"/>
</dbReference>
<dbReference type="InterPro" id="IPR011712">
    <property type="entry name" value="Sig_transdc_His_kin_sub3_dim/P"/>
</dbReference>
<dbReference type="InterPro" id="IPR005467">
    <property type="entry name" value="His_kinase_dom"/>
</dbReference>
<keyword evidence="10" id="KW-0472">Membrane</keyword>
<dbReference type="Pfam" id="PF02518">
    <property type="entry name" value="HATPase_c"/>
    <property type="match status" value="1"/>
</dbReference>
<feature type="domain" description="Histidine kinase" evidence="11">
    <location>
        <begin position="300"/>
        <end position="386"/>
    </location>
</feature>
<sequence length="393" mass="41613">MRVRTRFPLARLSGTSLDVAVAAVLCAVMAVIEVLTAAITGAPMKAASLAMLLAAAAALAVLSRWPLVTGIVVGAATPLYFMLGSVDGVAGWAPFAVGFFRLASERHRRSAIAGIAVAFGFFLAGEAVQFELGRSVMVLSWLIVVLAAGEIARNRRAYLHEYQQRAVEAERSREEVARRRATEERLRIARELHDVIAHNISLINVQAGAAAHRRDPEQAYDTLESIRRASKETLRELRSTLGVLRQSDGTADPLPVTPVPSLARLDELAAQVTQSGLPVTVTVDGEPVPLPAQVELAAYRVVQEALTNAMRHSGGTSATVRVHYAGDSVTVQVDDDGQGPPGEAATEGAGLRGMRERAASVGGDLTAEPRPREGGFRVQARLPAGGGAATTLE</sequence>
<evidence type="ECO:0000256" key="2">
    <source>
        <dbReference type="ARBA" id="ARBA00012438"/>
    </source>
</evidence>
<protein>
    <recommendedName>
        <fullName evidence="2">histidine kinase</fullName>
        <ecNumber evidence="2">2.7.13.3</ecNumber>
    </recommendedName>
</protein>
<organism evidence="12 13">
    <name type="scientific">Lipingzhangella halophila</name>
    <dbReference type="NCBI Taxonomy" id="1783352"/>
    <lineage>
        <taxon>Bacteria</taxon>
        <taxon>Bacillati</taxon>
        <taxon>Actinomycetota</taxon>
        <taxon>Actinomycetes</taxon>
        <taxon>Streptosporangiales</taxon>
        <taxon>Nocardiopsidaceae</taxon>
        <taxon>Lipingzhangella</taxon>
    </lineage>
</organism>
<evidence type="ECO:0000256" key="1">
    <source>
        <dbReference type="ARBA" id="ARBA00000085"/>
    </source>
</evidence>
<evidence type="ECO:0000256" key="7">
    <source>
        <dbReference type="ARBA" id="ARBA00022840"/>
    </source>
</evidence>
<feature type="transmembrane region" description="Helical" evidence="10">
    <location>
        <begin position="20"/>
        <end position="39"/>
    </location>
</feature>
<evidence type="ECO:0000256" key="6">
    <source>
        <dbReference type="ARBA" id="ARBA00022777"/>
    </source>
</evidence>
<dbReference type="EC" id="2.7.13.3" evidence="2"/>
<dbReference type="EMBL" id="JACHJT010000002">
    <property type="protein sequence ID" value="MBB4935046.1"/>
    <property type="molecule type" value="Genomic_DNA"/>
</dbReference>
<evidence type="ECO:0000313" key="13">
    <source>
        <dbReference type="Proteomes" id="UP000523007"/>
    </source>
</evidence>
<reference evidence="12 13" key="1">
    <citation type="submission" date="2020-08" db="EMBL/GenBank/DDBJ databases">
        <title>Sequencing the genomes of 1000 actinobacteria strains.</title>
        <authorList>
            <person name="Klenk H.-P."/>
        </authorList>
    </citation>
    <scope>NUCLEOTIDE SEQUENCE [LARGE SCALE GENOMIC DNA]</scope>
    <source>
        <strain evidence="12 13">DSM 102030</strain>
    </source>
</reference>
<accession>A0A7W7RN62</accession>
<dbReference type="InterPro" id="IPR036890">
    <property type="entry name" value="HATPase_C_sf"/>
</dbReference>
<evidence type="ECO:0000256" key="9">
    <source>
        <dbReference type="SAM" id="MobiDB-lite"/>
    </source>
</evidence>
<dbReference type="SMART" id="SM00387">
    <property type="entry name" value="HATPase_c"/>
    <property type="match status" value="1"/>
</dbReference>
<dbReference type="GO" id="GO:0016020">
    <property type="term" value="C:membrane"/>
    <property type="evidence" value="ECO:0007669"/>
    <property type="project" value="InterPro"/>
</dbReference>
<evidence type="ECO:0000259" key="11">
    <source>
        <dbReference type="PROSITE" id="PS50109"/>
    </source>
</evidence>
<dbReference type="GO" id="GO:0000155">
    <property type="term" value="F:phosphorelay sensor kinase activity"/>
    <property type="evidence" value="ECO:0007669"/>
    <property type="project" value="InterPro"/>
</dbReference>
<feature type="compositionally biased region" description="Gly residues" evidence="9">
    <location>
        <begin position="384"/>
        <end position="393"/>
    </location>
</feature>
<feature type="region of interest" description="Disordered" evidence="9">
    <location>
        <begin position="331"/>
        <end position="393"/>
    </location>
</feature>
<evidence type="ECO:0000256" key="3">
    <source>
        <dbReference type="ARBA" id="ARBA00022553"/>
    </source>
</evidence>
<dbReference type="InterPro" id="IPR003594">
    <property type="entry name" value="HATPase_dom"/>
</dbReference>